<evidence type="ECO:0000313" key="2">
    <source>
        <dbReference type="Proteomes" id="UP001732700"/>
    </source>
</evidence>
<proteinExistence type="predicted"/>
<keyword evidence="2" id="KW-1185">Reference proteome</keyword>
<sequence length="894" mass="99198">MINLFDLSAGASGRVAARDGSPVRGTQSDRKEYADFKTVTGSMRRSSSDRSGGTPMKMLIAQEMAKEGDTNQKNTNVIARLMGLDDGVALPKPVQPSSRRRLSEGHLSTTMARVNSQMSFHKHASSAENVEYKDVYEVGYQPQRSEQPSSDSSRRGRPHEDHDQKRMDLVRQKFVEAKQLASHENLLESKEFHDALETLNSNKDLFLKFLEEPNSLFSKQSGEFHSTPTSPQRKRITVLKPTKSVEMKSENAIQSQQNHTVHGSRTEKRNLHRRPNADHARAERLPQHTRIVVLKPTSAITSVEQFQQNDHGNSDDSDAPTVSRHLNDEIHWSAHGMCHQHDECLKGSTQSNMVCRDRSCCDHAEEEGSSFSGSDIGSPTSRHSWDYVYRFSNPYFGSSLSHASCSPEAHVARDVKKHASDRWPSASSNEIVREKVLTRRSLSTLGEMLAMSDMKKEDAVDQVATNASNQLCGNKPRLAVASNRSIDGAEEETSIKKISRSKSVPVSSSAFDSLHLDARSSDPRHREPTMPKEEAKPRNGKSSLKGKLSSFFSLRKKAGKEKLNSSPLVGLNGRVTQDSNATVCVSLQDDDVASENLEDKFQYSTIVLPVKEPEAPSSSKALISLEKAQSFEIRNSHFDQPSPTSVLDALFDDTNEKSVSSSESAITAKQEPLSRCLPIGSVARTLSWDDSSEEAALCSSSIEDCHEQEQYEFVEKILSSAGLRNETTSNIFVRWHSLDSPLGPDVLEQLLERKVEDAKCRERRSNQRLLIDSVNSALLQIAQSKLWSTYPCTGPILNAWRGAAGDDEPVANAAWRLVRGWLSEEEETCTVNALDNVGVAADWVVSREIEGGGWSETLRLEVDEIGREICGEVLGELVAEAFSELSRCHHCRSL</sequence>
<name>A0ACD5WW55_AVESA</name>
<protein>
    <submittedName>
        <fullName evidence="1">Uncharacterized protein</fullName>
    </submittedName>
</protein>
<accession>A0ACD5WW55</accession>
<dbReference type="EnsemblPlants" id="AVESA.00010b.r2.4CG1274880.1">
    <property type="protein sequence ID" value="AVESA.00010b.r2.4CG1274880.1.CDS"/>
    <property type="gene ID" value="AVESA.00010b.r2.4CG1274880"/>
</dbReference>
<evidence type="ECO:0000313" key="1">
    <source>
        <dbReference type="EnsemblPlants" id="AVESA.00010b.r2.4CG1274880.1.CDS"/>
    </source>
</evidence>
<dbReference type="Proteomes" id="UP001732700">
    <property type="component" value="Chromosome 4C"/>
</dbReference>
<organism evidence="1 2">
    <name type="scientific">Avena sativa</name>
    <name type="common">Oat</name>
    <dbReference type="NCBI Taxonomy" id="4498"/>
    <lineage>
        <taxon>Eukaryota</taxon>
        <taxon>Viridiplantae</taxon>
        <taxon>Streptophyta</taxon>
        <taxon>Embryophyta</taxon>
        <taxon>Tracheophyta</taxon>
        <taxon>Spermatophyta</taxon>
        <taxon>Magnoliopsida</taxon>
        <taxon>Liliopsida</taxon>
        <taxon>Poales</taxon>
        <taxon>Poaceae</taxon>
        <taxon>BOP clade</taxon>
        <taxon>Pooideae</taxon>
        <taxon>Poodae</taxon>
        <taxon>Poeae</taxon>
        <taxon>Poeae Chloroplast Group 1 (Aveneae type)</taxon>
        <taxon>Aveninae</taxon>
        <taxon>Avena</taxon>
    </lineage>
</organism>
<reference evidence="1" key="1">
    <citation type="submission" date="2021-05" db="EMBL/GenBank/DDBJ databases">
        <authorList>
            <person name="Scholz U."/>
            <person name="Mascher M."/>
            <person name="Fiebig A."/>
        </authorList>
    </citation>
    <scope>NUCLEOTIDE SEQUENCE [LARGE SCALE GENOMIC DNA]</scope>
</reference>
<reference evidence="1" key="2">
    <citation type="submission" date="2025-09" db="UniProtKB">
        <authorList>
            <consortium name="EnsemblPlants"/>
        </authorList>
    </citation>
    <scope>IDENTIFICATION</scope>
</reference>